<protein>
    <submittedName>
        <fullName evidence="11">Lipopolysaccharide-induced tumor necrosis factor-alpha factor homolog</fullName>
    </submittedName>
</protein>
<keyword evidence="6" id="KW-0862">Zinc</keyword>
<evidence type="ECO:0000256" key="2">
    <source>
        <dbReference type="ARBA" id="ARBA00004481"/>
    </source>
</evidence>
<dbReference type="RefSeq" id="XP_022341662.1">
    <property type="nucleotide sequence ID" value="XM_022485954.1"/>
</dbReference>
<dbReference type="SMART" id="SM00714">
    <property type="entry name" value="LITAF"/>
    <property type="match status" value="1"/>
</dbReference>
<dbReference type="GO" id="GO:0031902">
    <property type="term" value="C:late endosome membrane"/>
    <property type="evidence" value="ECO:0007669"/>
    <property type="project" value="UniProtKB-SubCell"/>
</dbReference>
<dbReference type="GO" id="GO:0005765">
    <property type="term" value="C:lysosomal membrane"/>
    <property type="evidence" value="ECO:0007669"/>
    <property type="project" value="UniProtKB-SubCell"/>
</dbReference>
<evidence type="ECO:0000256" key="6">
    <source>
        <dbReference type="ARBA" id="ARBA00022833"/>
    </source>
</evidence>
<dbReference type="PANTHER" id="PTHR23292">
    <property type="entry name" value="LIPOPOLYSACCHARIDE-INDUCED TUMOR NECROSIS FACTOR-ALPHA FACTOR"/>
    <property type="match status" value="1"/>
</dbReference>
<evidence type="ECO:0000313" key="11">
    <source>
        <dbReference type="RefSeq" id="XP_022341662.1"/>
    </source>
</evidence>
<evidence type="ECO:0000256" key="7">
    <source>
        <dbReference type="ARBA" id="ARBA00023136"/>
    </source>
</evidence>
<dbReference type="PROSITE" id="PS51837">
    <property type="entry name" value="LITAF"/>
    <property type="match status" value="1"/>
</dbReference>
<name>A0A8B8EP23_CRAVI</name>
<comment type="subcellular location">
    <subcellularLocation>
        <location evidence="2">Endosome membrane</location>
        <topology evidence="2">Peripheral membrane protein</topology>
    </subcellularLocation>
    <subcellularLocation>
        <location evidence="1">Late endosome membrane</location>
    </subcellularLocation>
    <subcellularLocation>
        <location evidence="3">Lysosome membrane</location>
        <topology evidence="3">Peripheral membrane protein</topology>
        <orientation evidence="3">Cytoplasmic side</orientation>
    </subcellularLocation>
</comment>
<accession>A0A8B8EP23</accession>
<evidence type="ECO:0000256" key="8">
    <source>
        <dbReference type="SAM" id="Phobius"/>
    </source>
</evidence>
<dbReference type="PANTHER" id="PTHR23292:SF6">
    <property type="entry name" value="FI16602P1-RELATED"/>
    <property type="match status" value="1"/>
</dbReference>
<keyword evidence="5" id="KW-0479">Metal-binding</keyword>
<dbReference type="GeneID" id="111135681"/>
<dbReference type="GO" id="GO:0008270">
    <property type="term" value="F:zinc ion binding"/>
    <property type="evidence" value="ECO:0007669"/>
    <property type="project" value="TreeGrafter"/>
</dbReference>
<evidence type="ECO:0000256" key="5">
    <source>
        <dbReference type="ARBA" id="ARBA00022723"/>
    </source>
</evidence>
<evidence type="ECO:0000256" key="3">
    <source>
        <dbReference type="ARBA" id="ARBA00004630"/>
    </source>
</evidence>
<keyword evidence="8" id="KW-0812">Transmembrane</keyword>
<evidence type="ECO:0000256" key="1">
    <source>
        <dbReference type="ARBA" id="ARBA00004414"/>
    </source>
</evidence>
<dbReference type="KEGG" id="cvn:111135681"/>
<reference evidence="11" key="1">
    <citation type="submission" date="2025-08" db="UniProtKB">
        <authorList>
            <consortium name="RefSeq"/>
        </authorList>
    </citation>
    <scope>IDENTIFICATION</scope>
    <source>
        <tissue evidence="11">Whole sample</tissue>
    </source>
</reference>
<dbReference type="OrthoDB" id="5599753at2759"/>
<evidence type="ECO:0000259" key="9">
    <source>
        <dbReference type="PROSITE" id="PS51837"/>
    </source>
</evidence>
<feature type="transmembrane region" description="Helical" evidence="8">
    <location>
        <begin position="49"/>
        <end position="73"/>
    </location>
</feature>
<dbReference type="Pfam" id="PF10601">
    <property type="entry name" value="zf-LITAF-like"/>
    <property type="match status" value="1"/>
</dbReference>
<dbReference type="AlphaFoldDB" id="A0A8B8EP23"/>
<dbReference type="InterPro" id="IPR006629">
    <property type="entry name" value="LITAF"/>
</dbReference>
<proteinExistence type="inferred from homology"/>
<keyword evidence="8" id="KW-1133">Transmembrane helix</keyword>
<evidence type="ECO:0000256" key="4">
    <source>
        <dbReference type="ARBA" id="ARBA00005975"/>
    </source>
</evidence>
<dbReference type="InterPro" id="IPR037519">
    <property type="entry name" value="LITAF_fam"/>
</dbReference>
<evidence type="ECO:0000313" key="10">
    <source>
        <dbReference type="Proteomes" id="UP000694844"/>
    </source>
</evidence>
<comment type="similarity">
    <text evidence="4">Belongs to the CDIP1/LITAF family.</text>
</comment>
<feature type="domain" description="LITAF" evidence="9">
    <location>
        <begin position="7"/>
        <end position="95"/>
    </location>
</feature>
<organism evidence="10 11">
    <name type="scientific">Crassostrea virginica</name>
    <name type="common">Eastern oyster</name>
    <dbReference type="NCBI Taxonomy" id="6565"/>
    <lineage>
        <taxon>Eukaryota</taxon>
        <taxon>Metazoa</taxon>
        <taxon>Spiralia</taxon>
        <taxon>Lophotrochozoa</taxon>
        <taxon>Mollusca</taxon>
        <taxon>Bivalvia</taxon>
        <taxon>Autobranchia</taxon>
        <taxon>Pteriomorphia</taxon>
        <taxon>Ostreida</taxon>
        <taxon>Ostreoidea</taxon>
        <taxon>Ostreidae</taxon>
        <taxon>Crassostrea</taxon>
    </lineage>
</organism>
<dbReference type="Proteomes" id="UP000694844">
    <property type="component" value="Chromosome 5"/>
</dbReference>
<sequence>MSGKGDTKAIISQPWGGATHTFQEWPVRTECPHCGSLVLTVLQYDTGTLTWIMCCFIMFIGLFLGCCLVPFCLDNCKDVTHICPDCKREVGRYYRI</sequence>
<gene>
    <name evidence="11" type="primary">LOC111135681</name>
</gene>
<keyword evidence="10" id="KW-1185">Reference proteome</keyword>
<keyword evidence="7 8" id="KW-0472">Membrane</keyword>